<evidence type="ECO:0000313" key="2">
    <source>
        <dbReference type="EMBL" id="QEC62004.1"/>
    </source>
</evidence>
<reference evidence="2 3" key="1">
    <citation type="journal article" date="2017" name="Curr. Microbiol.">
        <title>Mucilaginibacter ginsenosidivorans sp. nov., Isolated from Soil of Ginseng Field.</title>
        <authorList>
            <person name="Kim M.M."/>
            <person name="Siddiqi M.Z."/>
            <person name="Im W.T."/>
        </authorList>
    </citation>
    <scope>NUCLEOTIDE SEQUENCE [LARGE SCALE GENOMIC DNA]</scope>
    <source>
        <strain evidence="2 3">Gsoil 3017</strain>
    </source>
</reference>
<proteinExistence type="predicted"/>
<dbReference type="InterPro" id="IPR007803">
    <property type="entry name" value="Asp/Arg/Pro-Hydrxlase"/>
</dbReference>
<dbReference type="SUPFAM" id="SSF51197">
    <property type="entry name" value="Clavaminate synthase-like"/>
    <property type="match status" value="1"/>
</dbReference>
<dbReference type="OrthoDB" id="1441538at2"/>
<evidence type="ECO:0000313" key="3">
    <source>
        <dbReference type="Proteomes" id="UP000321479"/>
    </source>
</evidence>
<dbReference type="KEGG" id="mgin:FRZ54_05175"/>
<dbReference type="Pfam" id="PF05118">
    <property type="entry name" value="Asp_Arg_Hydrox"/>
    <property type="match status" value="1"/>
</dbReference>
<dbReference type="EMBL" id="CP042436">
    <property type="protein sequence ID" value="QEC62004.1"/>
    <property type="molecule type" value="Genomic_DNA"/>
</dbReference>
<gene>
    <name evidence="2" type="ORF">FRZ54_05175</name>
</gene>
<keyword evidence="3" id="KW-1185">Reference proteome</keyword>
<dbReference type="Proteomes" id="UP000321479">
    <property type="component" value="Chromosome"/>
</dbReference>
<sequence>MICYARLGLPVAIRKMQAEVKKVLTSESWMGHYNRLHYDGEWNVLPLRAPRGDAGKPFAELLNDDSFENTGLLKALPAIGRFLDGLLCEKQSVRLLNLRAGAIIKQHRDAELCFENGEARLHIPVFTHEKVEFFVDDERVNLKEGECWYINANLPHRVANMGNTDRIHLVVDCTLNDWLKRVFELSEKKCKANAQDRELQISIIRSLRMHRTEASSALADKLENELNHE</sequence>
<dbReference type="Gene3D" id="2.60.120.330">
    <property type="entry name" value="B-lactam Antibiotic, Isopenicillin N Synthase, Chain"/>
    <property type="match status" value="1"/>
</dbReference>
<dbReference type="CDD" id="cd02209">
    <property type="entry name" value="cupin_XRE_C"/>
    <property type="match status" value="1"/>
</dbReference>
<feature type="domain" description="Aspartyl/asparaginy/proline hydroxylase" evidence="1">
    <location>
        <begin position="14"/>
        <end position="173"/>
    </location>
</feature>
<protein>
    <submittedName>
        <fullName evidence="2">Aspartyl/asparaginyl beta-hydroxylase domain-containing protein</fullName>
    </submittedName>
</protein>
<evidence type="ECO:0000259" key="1">
    <source>
        <dbReference type="Pfam" id="PF05118"/>
    </source>
</evidence>
<name>A0A5B8USM7_9SPHI</name>
<organism evidence="2 3">
    <name type="scientific">Mucilaginibacter ginsenosidivorans</name>
    <dbReference type="NCBI Taxonomy" id="398053"/>
    <lineage>
        <taxon>Bacteria</taxon>
        <taxon>Pseudomonadati</taxon>
        <taxon>Bacteroidota</taxon>
        <taxon>Sphingobacteriia</taxon>
        <taxon>Sphingobacteriales</taxon>
        <taxon>Sphingobacteriaceae</taxon>
        <taxon>Mucilaginibacter</taxon>
    </lineage>
</organism>
<dbReference type="RefSeq" id="WP_147030581.1">
    <property type="nucleotide sequence ID" value="NZ_CP042436.1"/>
</dbReference>
<dbReference type="InterPro" id="IPR027443">
    <property type="entry name" value="IPNS-like_sf"/>
</dbReference>
<dbReference type="AlphaFoldDB" id="A0A5B8USM7"/>
<accession>A0A5B8USM7</accession>